<keyword evidence="6 8" id="KW-0472">Membrane</keyword>
<keyword evidence="3" id="KW-1003">Cell membrane</keyword>
<feature type="domain" description="VTT" evidence="9">
    <location>
        <begin position="24"/>
        <end position="149"/>
    </location>
</feature>
<reference evidence="11" key="1">
    <citation type="submission" date="2023-07" db="EMBL/GenBank/DDBJ databases">
        <title>30 novel species of actinomycetes from the DSMZ collection.</title>
        <authorList>
            <person name="Nouioui I."/>
        </authorList>
    </citation>
    <scope>NUCLEOTIDE SEQUENCE [LARGE SCALE GENOMIC DNA]</scope>
    <source>
        <strain evidence="11">DSM 41886</strain>
    </source>
</reference>
<evidence type="ECO:0000256" key="8">
    <source>
        <dbReference type="SAM" id="Phobius"/>
    </source>
</evidence>
<sequence>MSDGMDGTLWMYGMLALTTFPPLVPNAALIASAGALAEAGDLSLILVLLVVAGSALAGDAAVYGLGRIGSRRAHAWLDRTPRRKAALTWTADRIHAHGLPFVIGVRFVPSGRLIGGLTAALVRYGAPRYLLGAGIAEAVWASYSVALGYWGGSALGSTWSAMLIGWGVSLVVAGVAQLLSRAARPARGGGLSATGRDGPGGVTPTP</sequence>
<feature type="transmembrane region" description="Helical" evidence="8">
    <location>
        <begin position="42"/>
        <end position="65"/>
    </location>
</feature>
<keyword evidence="11" id="KW-1185">Reference proteome</keyword>
<organism evidence="10 11">
    <name type="scientific">Streptomyces johnsoniae</name>
    <dbReference type="NCBI Taxonomy" id="3075532"/>
    <lineage>
        <taxon>Bacteria</taxon>
        <taxon>Bacillati</taxon>
        <taxon>Actinomycetota</taxon>
        <taxon>Actinomycetes</taxon>
        <taxon>Kitasatosporales</taxon>
        <taxon>Streptomycetaceae</taxon>
        <taxon>Streptomyces</taxon>
    </lineage>
</organism>
<evidence type="ECO:0000313" key="11">
    <source>
        <dbReference type="Proteomes" id="UP001183615"/>
    </source>
</evidence>
<dbReference type="InterPro" id="IPR032816">
    <property type="entry name" value="VTT_dom"/>
</dbReference>
<dbReference type="PANTHER" id="PTHR42709">
    <property type="entry name" value="ALKALINE PHOSPHATASE LIKE PROTEIN"/>
    <property type="match status" value="1"/>
</dbReference>
<evidence type="ECO:0000256" key="5">
    <source>
        <dbReference type="ARBA" id="ARBA00022989"/>
    </source>
</evidence>
<evidence type="ECO:0000256" key="3">
    <source>
        <dbReference type="ARBA" id="ARBA00022475"/>
    </source>
</evidence>
<dbReference type="RefSeq" id="WP_311619747.1">
    <property type="nucleotide sequence ID" value="NZ_JAVREV010000014.1"/>
</dbReference>
<evidence type="ECO:0000313" key="10">
    <source>
        <dbReference type="EMBL" id="MDT0445562.1"/>
    </source>
</evidence>
<comment type="similarity">
    <text evidence="2">Belongs to the DedA family.</text>
</comment>
<evidence type="ECO:0000256" key="7">
    <source>
        <dbReference type="SAM" id="MobiDB-lite"/>
    </source>
</evidence>
<gene>
    <name evidence="10" type="ORF">RM779_23625</name>
</gene>
<evidence type="ECO:0000256" key="4">
    <source>
        <dbReference type="ARBA" id="ARBA00022692"/>
    </source>
</evidence>
<dbReference type="InterPro" id="IPR051311">
    <property type="entry name" value="DedA_domain"/>
</dbReference>
<dbReference type="Proteomes" id="UP001183615">
    <property type="component" value="Unassembled WGS sequence"/>
</dbReference>
<dbReference type="Pfam" id="PF09335">
    <property type="entry name" value="VTT_dom"/>
    <property type="match status" value="1"/>
</dbReference>
<comment type="subcellular location">
    <subcellularLocation>
        <location evidence="1">Cell membrane</location>
        <topology evidence="1">Multi-pass membrane protein</topology>
    </subcellularLocation>
</comment>
<proteinExistence type="inferred from homology"/>
<evidence type="ECO:0000256" key="2">
    <source>
        <dbReference type="ARBA" id="ARBA00010792"/>
    </source>
</evidence>
<comment type="caution">
    <text evidence="10">The sequence shown here is derived from an EMBL/GenBank/DDBJ whole genome shotgun (WGS) entry which is preliminary data.</text>
</comment>
<feature type="region of interest" description="Disordered" evidence="7">
    <location>
        <begin position="186"/>
        <end position="206"/>
    </location>
</feature>
<feature type="transmembrane region" description="Helical" evidence="8">
    <location>
        <begin position="158"/>
        <end position="179"/>
    </location>
</feature>
<evidence type="ECO:0000256" key="1">
    <source>
        <dbReference type="ARBA" id="ARBA00004651"/>
    </source>
</evidence>
<dbReference type="EMBL" id="JAVREV010000014">
    <property type="protein sequence ID" value="MDT0445562.1"/>
    <property type="molecule type" value="Genomic_DNA"/>
</dbReference>
<dbReference type="PANTHER" id="PTHR42709:SF6">
    <property type="entry name" value="UNDECAPRENYL PHOSPHATE TRANSPORTER A"/>
    <property type="match status" value="1"/>
</dbReference>
<name>A0ABU2S9A5_9ACTN</name>
<keyword evidence="4 8" id="KW-0812">Transmembrane</keyword>
<protein>
    <submittedName>
        <fullName evidence="10">VTT domain-containing protein</fullName>
    </submittedName>
</protein>
<accession>A0ABU2S9A5</accession>
<feature type="transmembrane region" description="Helical" evidence="8">
    <location>
        <begin position="12"/>
        <end position="36"/>
    </location>
</feature>
<feature type="transmembrane region" description="Helical" evidence="8">
    <location>
        <begin position="129"/>
        <end position="152"/>
    </location>
</feature>
<evidence type="ECO:0000256" key="6">
    <source>
        <dbReference type="ARBA" id="ARBA00023136"/>
    </source>
</evidence>
<feature type="compositionally biased region" description="Gly residues" evidence="7">
    <location>
        <begin position="187"/>
        <end position="206"/>
    </location>
</feature>
<keyword evidence="5 8" id="KW-1133">Transmembrane helix</keyword>
<evidence type="ECO:0000259" key="9">
    <source>
        <dbReference type="Pfam" id="PF09335"/>
    </source>
</evidence>